<protein>
    <recommendedName>
        <fullName evidence="7">DUF3893 domain-containing protein</fullName>
    </recommendedName>
</protein>
<reference evidence="5 6" key="1">
    <citation type="submission" date="2020-08" db="EMBL/GenBank/DDBJ databases">
        <title>Genomic Encyclopedia of Type Strains, Phase IV (KMG-V): Genome sequencing to study the core and pangenomes of soil and plant-associated prokaryotes.</title>
        <authorList>
            <person name="Whitman W."/>
        </authorList>
    </citation>
    <scope>NUCLEOTIDE SEQUENCE [LARGE SCALE GENOMIC DNA]</scope>
    <source>
        <strain evidence="5 6">SEMIA 4013</strain>
    </source>
</reference>
<dbReference type="Proteomes" id="UP000518681">
    <property type="component" value="Unassembled WGS sequence"/>
</dbReference>
<evidence type="ECO:0000259" key="3">
    <source>
        <dbReference type="Pfam" id="PF13032"/>
    </source>
</evidence>
<feature type="region of interest" description="Disordered" evidence="2">
    <location>
        <begin position="1455"/>
        <end position="1494"/>
    </location>
</feature>
<dbReference type="RefSeq" id="WP_183804441.1">
    <property type="nucleotide sequence ID" value="NZ_JACIII010000030.1"/>
</dbReference>
<feature type="domain" description="Prokaryotic pPIWI-RE MID" evidence="4">
    <location>
        <begin position="476"/>
        <end position="604"/>
    </location>
</feature>
<feature type="region of interest" description="Disordered" evidence="2">
    <location>
        <begin position="973"/>
        <end position="1007"/>
    </location>
</feature>
<dbReference type="InterPro" id="IPR024996">
    <property type="entry name" value="RNaseH_pPIWI_RE"/>
</dbReference>
<evidence type="ECO:0000313" key="6">
    <source>
        <dbReference type="Proteomes" id="UP000518681"/>
    </source>
</evidence>
<feature type="compositionally biased region" description="Polar residues" evidence="2">
    <location>
        <begin position="935"/>
        <end position="953"/>
    </location>
</feature>
<accession>A0AAW3UUK5</accession>
<feature type="coiled-coil region" evidence="1">
    <location>
        <begin position="1297"/>
        <end position="1345"/>
    </location>
</feature>
<dbReference type="Pfam" id="PF18157">
    <property type="entry name" value="MID_pPIWI_RE"/>
    <property type="match status" value="1"/>
</dbReference>
<dbReference type="SUPFAM" id="SSF52540">
    <property type="entry name" value="P-loop containing nucleoside triphosphate hydrolases"/>
    <property type="match status" value="1"/>
</dbReference>
<evidence type="ECO:0000256" key="1">
    <source>
        <dbReference type="SAM" id="Coils"/>
    </source>
</evidence>
<dbReference type="Pfam" id="PF13032">
    <property type="entry name" value="RNaseH_pPIWI_RE"/>
    <property type="match status" value="1"/>
</dbReference>
<feature type="compositionally biased region" description="Low complexity" evidence="2">
    <location>
        <begin position="992"/>
        <end position="1005"/>
    </location>
</feature>
<evidence type="ECO:0000313" key="5">
    <source>
        <dbReference type="EMBL" id="MBB6201225.1"/>
    </source>
</evidence>
<feature type="region of interest" description="Disordered" evidence="2">
    <location>
        <begin position="935"/>
        <end position="954"/>
    </location>
</feature>
<evidence type="ECO:0008006" key="7">
    <source>
        <dbReference type="Google" id="ProtNLM"/>
    </source>
</evidence>
<evidence type="ECO:0000259" key="4">
    <source>
        <dbReference type="Pfam" id="PF18157"/>
    </source>
</evidence>
<organism evidence="5 6">
    <name type="scientific">Paraburkholderia fungorum</name>
    <dbReference type="NCBI Taxonomy" id="134537"/>
    <lineage>
        <taxon>Bacteria</taxon>
        <taxon>Pseudomonadati</taxon>
        <taxon>Pseudomonadota</taxon>
        <taxon>Betaproteobacteria</taxon>
        <taxon>Burkholderiales</taxon>
        <taxon>Burkholderiaceae</taxon>
        <taxon>Paraburkholderia</taxon>
    </lineage>
</organism>
<keyword evidence="1" id="KW-0175">Coiled coil</keyword>
<dbReference type="InterPro" id="IPR027417">
    <property type="entry name" value="P-loop_NTPase"/>
</dbReference>
<feature type="domain" description="pPIWI-RE RNaseH" evidence="3">
    <location>
        <begin position="625"/>
        <end position="928"/>
    </location>
</feature>
<sequence>MIEKPNAEIVWTRRGKSSAEPVLVARRVSDRWLETDVQTMQVRLAGPLERVVTDLLDAARSNRQINLPVVALRAALIAGLDGLIAIDRDLGLVAPASGQLAPPAVELYPVADSADIARIRKTVAKTINRWCLDTLEPWAEKHGLSDLAQRVRTNAQVENISITLVNRPLRRKNGDPDFALIAREIAERLVGQTLFPSMGPCELVLSPEYADNSIELMTPPRASTLADDVFSMVARLSVVTVPYSSDVLLSINAVKRVWSGKVPGNKPNAPKGVRGYVFSPGRPIFPVLIERDGINGWRFSESYAAIRILSQDMLPEGLASAVSMRTMDEETGWWVGLPQSPRLFDSLAPRTVLETDDLDLLRNVTGSLPGILDGELGFRAWPMPKRNAKSHIAMLKVSDFVAGARAGDAIEVEDELAEDDVAETERDASPGRLERHREQNVAALRAMHQDVKPVLWAFGGNPDEQDLIRKTVSAMFGDAVQLNIEALPANTHGLRNNLPLAEADARTRFEARVEAWRKAANVVASTNGPRFALICAADQENRRAEDSVNYYAGMHAMCSVAEANVHHVLPISGSDPEKAAQGFVHRLQSALLDVFFAHSGIVFGVSEFLKKTLSDSLPQAVYGVQAMRSKARAFTGETNVSFLIFSRLIVRTGATEVQFVYKSGTMSGRTEWLPLAEGLRWLGANRQLHGGDERWLRATFKDSVRETLGDIGQSDPRAIVLIDWNTVRGLWQGIADRDLADNAPPSLGGIDLSAAFPSMSIVRLRRGSDSIALRSLKRLTFEGWRQGAVLEPTGERHVEEYATTTKTLVQLQPDGGQENPRASHFIVTMGYSKTAQIRRGMSCYRTMSRMIEADESKLFQRRAWDPARLDAPIPAPLEITVMSTPVDVSPHAVALAVTGLRLGYAHYNDWTALPAPLFFKRKIDDYVIRFTESASSNDDTENAETGSLTSSDAMKNPLANELVKAVLQQGDAQVNHDVSSGEEPEKVDEAAADSNPPDDASSGNDTLLDRAKRVDVRALYADDDLKAKRLYGAMMQEAVQVSVDLPSFINPNGLFGQYEPGKRRAYDRAWESQRRFGYVRKTDRRPPTTEILDHIAQRLRIPQAAFSINSPHLFNGNIMFPAVLAILDQYNIEAAEPIAPNTVVGLVNLGPVAKWASENGNDHALAWLIFYAAQMPAYGCAKTILSGINQLPDNAPLAEEALEYYLDCADAVEQAYAQRRDVGRSFKPIRISRERTVTHAGTTVTPDQDRSLGEEKEVQADISSARVVKGNIVELVNGLIPGDDAFPSTMASVGLLLERLQKIHGDVAEERARLEAERQLEELERARLEADLAIAEARRRALESEALDQISKLRDIPEFAAKAITAVDCSSMSVERIGNTLEQLRRLTEEVVTRQSESDQIRTLPLSLKPTAAARAKKMAEELAAINAVADAIACLEDFVHTCGLFSVEDVVSHSDDRLPDGMEAPADSQEPAENCEPSSRYMQPCAPSENGEHADTAVTAEVEPPMQVQERLAESVHETPTAPFFTSEAELLREPGSESASAEYPDEGEFNLMDPAERHNALETLLKLTVQRRYALAQVHTAALTQMLPESVRGSHSRVLNALFAALDSLDCRLSVDGRLDGEFSESLKAPLVSGELSHPLHLALGVFAAGLTNMLFDGPGTDTRWTVLSAVQDRFAGQPALSELAERIGSIDSSAIVLSREKLAASHVGVSQAIEAELGRMQARAADWSTDPDLYTNWAHRGFNLVHSEMFRSSHSIGKCLEAISKGNLARLRTEYIYAERKLQKSSTIDEIARKCNERGKLDGALRTRMMENLTRTNRFIATYLELAQARQTPATNTQDRAHETNFLKHLYANLAAASDEVRELEAQTPLERLYRFAAETVLRNMLRLYDESQPPACVPFDEQLLLLQVPMGRDFRPSMKLIYPTLPQGHTTAAVQVCDPAEVLQETTRLCSESLAIEDGSNDDLIDALKDAVNGHLAGNRFLPAFMIEERLRARGEVIDNNIAKRHKEAQIQFDAELHESAQLVTHAMAISALDPSESSRMQHVIESIRTANSADRSIGHPDSSYPAYPDFLHARAVLEGQVRQALETKLNSARAAIVKEIDEYESEVGSAVSRDVQTIRKMLETVTASNLKTAHDAFAILRREGKLPVDLNSPRSAADIYLSFLSELKKYARSNMRLLESLRERLKTDSNAAEPQWLAVLDGTARAEAVEFLGAWFKLSDARNGADLEPLLADFFSRFGITQPLTYMPGNAHSQRLWFHVPEKAFVLGTSDQLFIPPVLGSRASHIQGCLLGGKPAESEIRQIVSEAGATPTLILAHNSFSLDRRAKILRDAPAILIDDDLVAYMAMHPEDRFSRMMEVGLLTFNANPYDDYGTRPVPPEMFFGRQRELDQLRNVKGAAVLYGGRRLGKSSLLSQIERESSNAPGSIALYVPVDGANYERDHVLFAWNTVYKHLVTRQVIAAMQPAPTSSDQIYNWIEQELISSRNSYRRIYLLLDEVDELMGKEFEAPQGAPSFVRGLQRLCETVQRVCEVRYVIAGLHNSTRMATESNSPLGKAESIPLQPYTTPEDIRHGMQLVCRPFAALGFQFDSDNLPLRILSICNFYPAFIQLYCKNLLERMFNIRQDQRPPIRITADDLQAVEQNDNLLATLKDKFKLNLDLDKRYKAIALILAEVHYSQADSVREKGLTLSEIRDFCALYTPTHFERTGPGAYEALVDEMQKLNVLEKVGARYVLRNPNIAMMIGDPQRVSHLIEELAREKPTQSRSHGERRVLMTHGKQSEVFPMPVAWVRSNLDPRDGELLIIVGNSLSGLSEIIKQGEWKLDGRSVTDEGVYSVMNFNKPMTLRSYIERERRSFKRVKRLLAVNSPGWKIADINDYASLAANEKRIQTNSVRIALLALPDKAYELAMALYNDVPVGRPPEDPLPWRVEPVPTFTDDALFFQLNEQIQLSESADARSALLKASCGFGSEVIRLCSENMSLEAALEKSVADAERRLAPDLATFYDRIGMPKAIDKTVLDQAEQFLALVDGCDRNSPDFDDAILMTGVSKGIIHFLIWMGLLQEGASHTWRVPALYRQLLG</sequence>
<evidence type="ECO:0000256" key="2">
    <source>
        <dbReference type="SAM" id="MobiDB-lite"/>
    </source>
</evidence>
<gene>
    <name evidence="5" type="ORF">GGD69_002074</name>
</gene>
<comment type="caution">
    <text evidence="5">The sequence shown here is derived from an EMBL/GenBank/DDBJ whole genome shotgun (WGS) entry which is preliminary data.</text>
</comment>
<dbReference type="InterPro" id="IPR040496">
    <property type="entry name" value="MID_pPIWI_RE"/>
</dbReference>
<dbReference type="EMBL" id="JACIIK010000003">
    <property type="protein sequence ID" value="MBB6201225.1"/>
    <property type="molecule type" value="Genomic_DNA"/>
</dbReference>
<name>A0AAW3UUK5_9BURK</name>
<dbReference type="Gene3D" id="3.40.50.300">
    <property type="entry name" value="P-loop containing nucleotide triphosphate hydrolases"/>
    <property type="match status" value="1"/>
</dbReference>
<proteinExistence type="predicted"/>